<evidence type="ECO:0000313" key="9">
    <source>
        <dbReference type="Proteomes" id="UP000257143"/>
    </source>
</evidence>
<gene>
    <name evidence="8" type="ORF">CWR48_05535</name>
</gene>
<dbReference type="Pfam" id="PF00994">
    <property type="entry name" value="MoCF_biosynth"/>
    <property type="match status" value="1"/>
</dbReference>
<dbReference type="UniPathway" id="UPA00344"/>
<dbReference type="NCBIfam" id="TIGR00177">
    <property type="entry name" value="molyb_syn"/>
    <property type="match status" value="1"/>
</dbReference>
<keyword evidence="5 6" id="KW-0501">Molybdenum cofactor biosynthesis</keyword>
<evidence type="ECO:0000256" key="5">
    <source>
        <dbReference type="ARBA" id="ARBA00023150"/>
    </source>
</evidence>
<dbReference type="PANTHER" id="PTHR43232:SF2">
    <property type="entry name" value="MOLYBDENUM COFACTOR BIOSYNTHESIS PROTEIN B"/>
    <property type="match status" value="1"/>
</dbReference>
<comment type="similarity">
    <text evidence="3 6">Belongs to the MoaB/Mog family.</text>
</comment>
<dbReference type="SUPFAM" id="SSF53218">
    <property type="entry name" value="Molybdenum cofactor biosynthesis proteins"/>
    <property type="match status" value="1"/>
</dbReference>
<dbReference type="SMART" id="SM00852">
    <property type="entry name" value="MoCF_biosynth"/>
    <property type="match status" value="1"/>
</dbReference>
<dbReference type="GO" id="GO:0006777">
    <property type="term" value="P:Mo-molybdopterin cofactor biosynthetic process"/>
    <property type="evidence" value="ECO:0007669"/>
    <property type="project" value="UniProtKB-UniRule"/>
</dbReference>
<dbReference type="Gene3D" id="3.40.980.10">
    <property type="entry name" value="MoaB/Mog-like domain"/>
    <property type="match status" value="1"/>
</dbReference>
<keyword evidence="9" id="KW-1185">Reference proteome</keyword>
<sequence>MENDQHSNIEKKVLCAVITVSDTRTDNTDKSGRLIIDLLKSDGHQVNEYIIVEDDSGKIRQTVEDVVQRADIEAVLISGGTGISQRDVTIESLQPLFDKTLPGFGELFRCLSYQFDIGSRSLLSRAIAGVANNRVVFSMPGSTGAVKLAMDKLILPELGHAVKEINKDLFSDKEF</sequence>
<evidence type="ECO:0000256" key="2">
    <source>
        <dbReference type="ARBA" id="ARBA00005046"/>
    </source>
</evidence>
<evidence type="ECO:0000313" key="8">
    <source>
        <dbReference type="EMBL" id="RDW20170.1"/>
    </source>
</evidence>
<dbReference type="GO" id="GO:0005829">
    <property type="term" value="C:cytosol"/>
    <property type="evidence" value="ECO:0007669"/>
    <property type="project" value="TreeGrafter"/>
</dbReference>
<evidence type="ECO:0000256" key="3">
    <source>
        <dbReference type="ARBA" id="ARBA00006112"/>
    </source>
</evidence>
<organism evidence="8 9">
    <name type="scientific">Oceanobacillus arenosus</name>
    <dbReference type="NCBI Taxonomy" id="1229153"/>
    <lineage>
        <taxon>Bacteria</taxon>
        <taxon>Bacillati</taxon>
        <taxon>Bacillota</taxon>
        <taxon>Bacilli</taxon>
        <taxon>Bacillales</taxon>
        <taxon>Bacillaceae</taxon>
        <taxon>Oceanobacillus</taxon>
    </lineage>
</organism>
<reference evidence="9" key="1">
    <citation type="submission" date="2017-11" db="EMBL/GenBank/DDBJ databases">
        <authorList>
            <person name="Zhu W."/>
        </authorList>
    </citation>
    <scope>NUCLEOTIDE SEQUENCE [LARGE SCALE GENOMIC DNA]</scope>
    <source>
        <strain evidence="9">CAU 1183</strain>
    </source>
</reference>
<dbReference type="InterPro" id="IPR012245">
    <property type="entry name" value="MoaB"/>
</dbReference>
<evidence type="ECO:0000256" key="6">
    <source>
        <dbReference type="PIRNR" id="PIRNR006443"/>
    </source>
</evidence>
<proteinExistence type="inferred from homology"/>
<dbReference type="InterPro" id="IPR036425">
    <property type="entry name" value="MoaB/Mog-like_dom_sf"/>
</dbReference>
<dbReference type="InterPro" id="IPR001453">
    <property type="entry name" value="MoaB/Mog_dom"/>
</dbReference>
<comment type="caution">
    <text evidence="8">The sequence shown here is derived from an EMBL/GenBank/DDBJ whole genome shotgun (WGS) entry which is preliminary data.</text>
</comment>
<comment type="function">
    <text evidence="1 6">May be involved in the biosynthesis of molybdopterin.</text>
</comment>
<dbReference type="Proteomes" id="UP000257143">
    <property type="component" value="Unassembled WGS sequence"/>
</dbReference>
<protein>
    <recommendedName>
        <fullName evidence="4 6">Molybdenum cofactor biosynthesis protein B</fullName>
    </recommendedName>
</protein>
<evidence type="ECO:0000256" key="1">
    <source>
        <dbReference type="ARBA" id="ARBA00003487"/>
    </source>
</evidence>
<dbReference type="PANTHER" id="PTHR43232">
    <property type="entry name" value="MOLYBDENUM COFACTOR BIOSYNTHESIS PROTEIN B"/>
    <property type="match status" value="1"/>
</dbReference>
<dbReference type="PIRSF" id="PIRSF006443">
    <property type="entry name" value="MoaB"/>
    <property type="match status" value="1"/>
</dbReference>
<dbReference type="RefSeq" id="WP_115772172.1">
    <property type="nucleotide sequence ID" value="NZ_PIOC01000010.1"/>
</dbReference>
<dbReference type="EMBL" id="PIOC01000010">
    <property type="protein sequence ID" value="RDW20170.1"/>
    <property type="molecule type" value="Genomic_DNA"/>
</dbReference>
<dbReference type="AlphaFoldDB" id="A0A3D8PVJ1"/>
<evidence type="ECO:0000256" key="4">
    <source>
        <dbReference type="ARBA" id="ARBA00015262"/>
    </source>
</evidence>
<comment type="pathway">
    <text evidence="2 6">Cofactor biosynthesis; molybdopterin biosynthesis.</text>
</comment>
<feature type="domain" description="MoaB/Mog" evidence="7">
    <location>
        <begin position="16"/>
        <end position="161"/>
    </location>
</feature>
<dbReference type="CDD" id="cd00886">
    <property type="entry name" value="MogA_MoaB"/>
    <property type="match status" value="1"/>
</dbReference>
<evidence type="ECO:0000259" key="7">
    <source>
        <dbReference type="SMART" id="SM00852"/>
    </source>
</evidence>
<accession>A0A3D8PVJ1</accession>
<name>A0A3D8PVJ1_9BACI</name>
<dbReference type="OrthoDB" id="9784492at2"/>
<dbReference type="FunFam" id="3.40.980.10:FF:000006">
    <property type="entry name" value="Molybdenum cofactor biosynthesis protein B"/>
    <property type="match status" value="1"/>
</dbReference>